<dbReference type="Pfam" id="PF00072">
    <property type="entry name" value="Response_reg"/>
    <property type="match status" value="1"/>
</dbReference>
<dbReference type="Proteomes" id="UP000245206">
    <property type="component" value="Unassembled WGS sequence"/>
</dbReference>
<dbReference type="PANTHER" id="PTHR45339:SF1">
    <property type="entry name" value="HYBRID SIGNAL TRANSDUCTION HISTIDINE KINASE J"/>
    <property type="match status" value="1"/>
</dbReference>
<dbReference type="InterPro" id="IPR011006">
    <property type="entry name" value="CheY-like_superfamily"/>
</dbReference>
<dbReference type="Gene3D" id="3.40.50.2300">
    <property type="match status" value="1"/>
</dbReference>
<keyword evidence="1 3" id="KW-0597">Phosphoprotein</keyword>
<keyword evidence="6" id="KW-1185">Reference proteome</keyword>
<evidence type="ECO:0000256" key="2">
    <source>
        <dbReference type="ARBA" id="ARBA00023012"/>
    </source>
</evidence>
<comment type="caution">
    <text evidence="5">The sequence shown here is derived from an EMBL/GenBank/DDBJ whole genome shotgun (WGS) entry which is preliminary data.</text>
</comment>
<dbReference type="AlphaFoldDB" id="A0A2P2DAR3"/>
<dbReference type="SUPFAM" id="SSF52172">
    <property type="entry name" value="CheY-like"/>
    <property type="match status" value="1"/>
</dbReference>
<dbReference type="CDD" id="cd17546">
    <property type="entry name" value="REC_hyHK_CKI1_RcsC-like"/>
    <property type="match status" value="1"/>
</dbReference>
<proteinExistence type="predicted"/>
<dbReference type="RefSeq" id="WP_245918280.1">
    <property type="nucleotide sequence ID" value="NZ_BFAZ01000005.1"/>
</dbReference>
<organism evidence="5 6">
    <name type="scientific">Leptospira ellinghausenii</name>
    <dbReference type="NCBI Taxonomy" id="1917822"/>
    <lineage>
        <taxon>Bacteria</taxon>
        <taxon>Pseudomonadati</taxon>
        <taxon>Spirochaetota</taxon>
        <taxon>Spirochaetia</taxon>
        <taxon>Leptospirales</taxon>
        <taxon>Leptospiraceae</taxon>
        <taxon>Leptospira</taxon>
    </lineage>
</organism>
<feature type="domain" description="Response regulatory" evidence="4">
    <location>
        <begin position="1"/>
        <end position="86"/>
    </location>
</feature>
<evidence type="ECO:0000313" key="5">
    <source>
        <dbReference type="EMBL" id="GBF41721.1"/>
    </source>
</evidence>
<evidence type="ECO:0000256" key="3">
    <source>
        <dbReference type="PROSITE-ProRule" id="PRU00169"/>
    </source>
</evidence>
<protein>
    <submittedName>
        <fullName evidence="5">Putative two-component regulator</fullName>
    </submittedName>
</protein>
<sequence>MELVANQPTNKPIDLIRMDLHIPEMDGYSATKEIRKESRWKKLPIIALTASAELETREQIRAVGMNDFISKPFNPSDILNQLHVWLGTWAFVSIHSKLFSVSNDNAKIVISSSDRLVF</sequence>
<accession>A0A2P2DAR3</accession>
<gene>
    <name evidence="5" type="ORF">LPTSP2_10020</name>
</gene>
<evidence type="ECO:0000313" key="6">
    <source>
        <dbReference type="Proteomes" id="UP000245206"/>
    </source>
</evidence>
<dbReference type="GO" id="GO:0000160">
    <property type="term" value="P:phosphorelay signal transduction system"/>
    <property type="evidence" value="ECO:0007669"/>
    <property type="project" value="UniProtKB-KW"/>
</dbReference>
<dbReference type="PANTHER" id="PTHR45339">
    <property type="entry name" value="HYBRID SIGNAL TRANSDUCTION HISTIDINE KINASE J"/>
    <property type="match status" value="1"/>
</dbReference>
<dbReference type="InterPro" id="IPR001789">
    <property type="entry name" value="Sig_transdc_resp-reg_receiver"/>
</dbReference>
<evidence type="ECO:0000259" key="4">
    <source>
        <dbReference type="PROSITE" id="PS50110"/>
    </source>
</evidence>
<dbReference type="PROSITE" id="PS50110">
    <property type="entry name" value="RESPONSE_REGULATORY"/>
    <property type="match status" value="1"/>
</dbReference>
<keyword evidence="2" id="KW-0902">Two-component regulatory system</keyword>
<name>A0A2P2DAR3_9LEPT</name>
<dbReference type="EMBL" id="BFAZ01000005">
    <property type="protein sequence ID" value="GBF41721.1"/>
    <property type="molecule type" value="Genomic_DNA"/>
</dbReference>
<reference evidence="6" key="1">
    <citation type="journal article" date="2019" name="Microbiol. Immunol.">
        <title>Molecular and phenotypic characterization of Leptospira johnsonii sp. nov., Leptospira ellinghausenii sp. nov. and Leptospira ryugenii sp. nov. isolated from soil and water in Japan.</title>
        <authorList>
            <person name="Masuzawa T."/>
            <person name="Saito M."/>
            <person name="Nakao R."/>
            <person name="Nikaido Y."/>
            <person name="Matsumoto M."/>
            <person name="Ogawa M."/>
            <person name="Yokoyama M."/>
            <person name="Hidaka Y."/>
            <person name="Tomita J."/>
            <person name="Sakakibara K."/>
            <person name="Suzuki K."/>
            <person name="Yasuda S."/>
            <person name="Sato H."/>
            <person name="Yamaguchi M."/>
            <person name="Yoshida S.I."/>
            <person name="Koizumi N."/>
            <person name="Kawamura Y."/>
        </authorList>
    </citation>
    <scope>NUCLEOTIDE SEQUENCE [LARGE SCALE GENOMIC DNA]</scope>
    <source>
        <strain evidence="6">E18</strain>
    </source>
</reference>
<evidence type="ECO:0000256" key="1">
    <source>
        <dbReference type="ARBA" id="ARBA00022553"/>
    </source>
</evidence>
<feature type="modified residue" description="4-aspartylphosphate" evidence="3">
    <location>
        <position position="19"/>
    </location>
</feature>